<sequence length="443" mass="46284">MSTKPAIGFCGLGAMGMGMATHLVKQGHPVTGFDVYAPSLEKFCSAGGTRSTSLAASAADKAFYIVMVASSPQAQPALFGADGIVKALPQGATLILCSTVASSYARSVEREMRGVGRGDVFFIDAPVSGGAGRAADGTLSIMAGASAAALERGKWLLEEMSAPGKLFVVDGGIGAGSNMKMVHQILAAIQILAVSEAYGFAARLGLNGQDVFDKVVKSQGWSWMFENRSQRTLKEDYFPGASAVTIILKDAGIITYMSRSVNFPSKLCSVAEQVYFSALDRGWGANDDAGLVRLWTSNPVSSISSTETSDKESKLQLVVDLLTGIHLVSAAEAISLAHHVGIPLPQLYELACDAAGGSEMFKQAGGNMIEILEKKGDGTGSVLGGYTEKLKLAVDKAQEIKCPLFLGSAALNELLATGPELSLVKLLEAYRVAGGVQGEIEIQ</sequence>
<dbReference type="GO" id="GO:0050661">
    <property type="term" value="F:NADP binding"/>
    <property type="evidence" value="ECO:0007669"/>
    <property type="project" value="InterPro"/>
</dbReference>
<dbReference type="Gene3D" id="3.40.50.720">
    <property type="entry name" value="NAD(P)-binding Rossmann-like Domain"/>
    <property type="match status" value="1"/>
</dbReference>
<accession>A0A6A5QG84</accession>
<gene>
    <name evidence="3" type="ORF">BDU57DRAFT_502700</name>
</gene>
<dbReference type="OrthoDB" id="48988at2759"/>
<dbReference type="SUPFAM" id="SSF48179">
    <property type="entry name" value="6-phosphogluconate dehydrogenase C-terminal domain-like"/>
    <property type="match status" value="2"/>
</dbReference>
<dbReference type="Gene3D" id="1.10.1040.10">
    <property type="entry name" value="N-(1-d-carboxylethyl)-l-norvaline Dehydrogenase, domain 2"/>
    <property type="match status" value="2"/>
</dbReference>
<dbReference type="InterPro" id="IPR029154">
    <property type="entry name" value="HIBADH-like_NADP-bd"/>
</dbReference>
<dbReference type="SUPFAM" id="SSF51735">
    <property type="entry name" value="NAD(P)-binding Rossmann-fold domains"/>
    <property type="match status" value="1"/>
</dbReference>
<dbReference type="AlphaFoldDB" id="A0A6A5QG84"/>
<evidence type="ECO:0000313" key="3">
    <source>
        <dbReference type="EMBL" id="KAF1913828.1"/>
    </source>
</evidence>
<feature type="domain" description="3-hydroxyisobutyrate dehydrogenase-like NAD-binding" evidence="2">
    <location>
        <begin position="174"/>
        <end position="294"/>
    </location>
</feature>
<dbReference type="Pfam" id="PF14833">
    <property type="entry name" value="NAD_binding_11"/>
    <property type="match status" value="1"/>
</dbReference>
<dbReference type="PANTHER" id="PTHR43060:SF17">
    <property type="entry name" value="L-THREONATE DEHYDROGENASE"/>
    <property type="match status" value="1"/>
</dbReference>
<feature type="domain" description="6-phosphogluconate dehydrogenase NADP-binding" evidence="1">
    <location>
        <begin position="7"/>
        <end position="162"/>
    </location>
</feature>
<dbReference type="Pfam" id="PF03446">
    <property type="entry name" value="NAD_binding_2"/>
    <property type="match status" value="1"/>
</dbReference>
<evidence type="ECO:0000313" key="4">
    <source>
        <dbReference type="Proteomes" id="UP000800096"/>
    </source>
</evidence>
<evidence type="ECO:0000259" key="1">
    <source>
        <dbReference type="Pfam" id="PF03446"/>
    </source>
</evidence>
<dbReference type="InterPro" id="IPR008927">
    <property type="entry name" value="6-PGluconate_DH-like_C_sf"/>
</dbReference>
<organism evidence="3 4">
    <name type="scientific">Ampelomyces quisqualis</name>
    <name type="common">Powdery mildew agent</name>
    <dbReference type="NCBI Taxonomy" id="50730"/>
    <lineage>
        <taxon>Eukaryota</taxon>
        <taxon>Fungi</taxon>
        <taxon>Dikarya</taxon>
        <taxon>Ascomycota</taxon>
        <taxon>Pezizomycotina</taxon>
        <taxon>Dothideomycetes</taxon>
        <taxon>Pleosporomycetidae</taxon>
        <taxon>Pleosporales</taxon>
        <taxon>Pleosporineae</taxon>
        <taxon>Phaeosphaeriaceae</taxon>
        <taxon>Ampelomyces</taxon>
    </lineage>
</organism>
<keyword evidence="4" id="KW-1185">Reference proteome</keyword>
<dbReference type="InterPro" id="IPR036291">
    <property type="entry name" value="NAD(P)-bd_dom_sf"/>
</dbReference>
<evidence type="ECO:0000259" key="2">
    <source>
        <dbReference type="Pfam" id="PF14833"/>
    </source>
</evidence>
<dbReference type="PANTHER" id="PTHR43060">
    <property type="entry name" value="3-HYDROXYISOBUTYRATE DEHYDROGENASE-LIKE 1, MITOCHONDRIAL-RELATED"/>
    <property type="match status" value="1"/>
</dbReference>
<dbReference type="Proteomes" id="UP000800096">
    <property type="component" value="Unassembled WGS sequence"/>
</dbReference>
<dbReference type="EMBL" id="ML979138">
    <property type="protein sequence ID" value="KAF1913828.1"/>
    <property type="molecule type" value="Genomic_DNA"/>
</dbReference>
<dbReference type="InterPro" id="IPR013328">
    <property type="entry name" value="6PGD_dom2"/>
</dbReference>
<dbReference type="GO" id="GO:0051287">
    <property type="term" value="F:NAD binding"/>
    <property type="evidence" value="ECO:0007669"/>
    <property type="project" value="InterPro"/>
</dbReference>
<dbReference type="InterPro" id="IPR006115">
    <property type="entry name" value="6PGDH_NADP-bd"/>
</dbReference>
<proteinExistence type="predicted"/>
<reference evidence="3" key="1">
    <citation type="journal article" date="2020" name="Stud. Mycol.">
        <title>101 Dothideomycetes genomes: a test case for predicting lifestyles and emergence of pathogens.</title>
        <authorList>
            <person name="Haridas S."/>
            <person name="Albert R."/>
            <person name="Binder M."/>
            <person name="Bloem J."/>
            <person name="Labutti K."/>
            <person name="Salamov A."/>
            <person name="Andreopoulos B."/>
            <person name="Baker S."/>
            <person name="Barry K."/>
            <person name="Bills G."/>
            <person name="Bluhm B."/>
            <person name="Cannon C."/>
            <person name="Castanera R."/>
            <person name="Culley D."/>
            <person name="Daum C."/>
            <person name="Ezra D."/>
            <person name="Gonzalez J."/>
            <person name="Henrissat B."/>
            <person name="Kuo A."/>
            <person name="Liang C."/>
            <person name="Lipzen A."/>
            <person name="Lutzoni F."/>
            <person name="Magnuson J."/>
            <person name="Mondo S."/>
            <person name="Nolan M."/>
            <person name="Ohm R."/>
            <person name="Pangilinan J."/>
            <person name="Park H.-J."/>
            <person name="Ramirez L."/>
            <person name="Alfaro M."/>
            <person name="Sun H."/>
            <person name="Tritt A."/>
            <person name="Yoshinaga Y."/>
            <person name="Zwiers L.-H."/>
            <person name="Turgeon B."/>
            <person name="Goodwin S."/>
            <person name="Spatafora J."/>
            <person name="Crous P."/>
            <person name="Grigoriev I."/>
        </authorList>
    </citation>
    <scope>NUCLEOTIDE SEQUENCE</scope>
    <source>
        <strain evidence="3">HMLAC05119</strain>
    </source>
</reference>
<name>A0A6A5QG84_AMPQU</name>
<protein>
    <submittedName>
        <fullName evidence="3">NAD binding domain of 6-phosphogluconate dehydrogenase-domain-containing protein</fullName>
    </submittedName>
</protein>